<reference evidence="3 4" key="1">
    <citation type="submission" date="2018-05" db="EMBL/GenBank/DDBJ databases">
        <title>Comparative genomic sequence analysis between strain HN4 and CCM 8460T (Falsochrobactrum ovis) will provide more evidence to prove that HN4 is a new species of Falsochrobactrum.</title>
        <authorList>
            <person name="Lyu W."/>
            <person name="Sun L."/>
            <person name="Yao L."/>
        </authorList>
    </citation>
    <scope>NUCLEOTIDE SEQUENCE [LARGE SCALE GENOMIC DNA]</scope>
    <source>
        <strain evidence="3 4">HN4</strain>
    </source>
</reference>
<dbReference type="AlphaFoldDB" id="A0A316JDT1"/>
<evidence type="ECO:0000313" key="4">
    <source>
        <dbReference type="Proteomes" id="UP000245865"/>
    </source>
</evidence>
<comment type="caution">
    <text evidence="3">The sequence shown here is derived from an EMBL/GenBank/DDBJ whole genome shotgun (WGS) entry which is preliminary data.</text>
</comment>
<dbReference type="InterPro" id="IPR003646">
    <property type="entry name" value="SH3-like_bac-type"/>
</dbReference>
<dbReference type="Gene3D" id="2.30.30.40">
    <property type="entry name" value="SH3 Domains"/>
    <property type="match status" value="1"/>
</dbReference>
<name>A0A316JDT1_9HYPH</name>
<feature type="domain" description="SH3b" evidence="2">
    <location>
        <begin position="38"/>
        <end position="87"/>
    </location>
</feature>
<keyword evidence="4" id="KW-1185">Reference proteome</keyword>
<protein>
    <submittedName>
        <fullName evidence="3">Peptide-binding protein</fullName>
    </submittedName>
</protein>
<dbReference type="OrthoDB" id="8457065at2"/>
<feature type="signal peptide" evidence="1">
    <location>
        <begin position="1"/>
        <end position="30"/>
    </location>
</feature>
<proteinExistence type="predicted"/>
<sequence length="195" mass="21146">MNLIKKTLNNRLFIPAFLAAMVALPAVVQAAPGVVTANVNVRGGPGVNYGRVATLPAGSWVDVGRCRGNWCQVGNRGYLGWVSARYVHIGAQPVAPAPIAPPYAAPPAITLFFGSGYSDRGRGYYRPCMASGCVPYRRHGWGPNWRPHPHWSPSHWEPHGGPHWGPRPYWGPGPVIGPGGLRPFHRPMRAEHAGR</sequence>
<dbReference type="Proteomes" id="UP000245865">
    <property type="component" value="Unassembled WGS sequence"/>
</dbReference>
<evidence type="ECO:0000313" key="3">
    <source>
        <dbReference type="EMBL" id="PWL19401.1"/>
    </source>
</evidence>
<keyword evidence="1" id="KW-0732">Signal</keyword>
<accession>A0A316JDT1</accession>
<gene>
    <name evidence="3" type="ORF">DKP76_02300</name>
</gene>
<dbReference type="RefSeq" id="WP_109704791.1">
    <property type="nucleotide sequence ID" value="NZ_QGDB01000001.1"/>
</dbReference>
<organism evidence="3 4">
    <name type="scientific">Falsochrobactrum shanghaiense</name>
    <dbReference type="NCBI Taxonomy" id="2201899"/>
    <lineage>
        <taxon>Bacteria</taxon>
        <taxon>Pseudomonadati</taxon>
        <taxon>Pseudomonadota</taxon>
        <taxon>Alphaproteobacteria</taxon>
        <taxon>Hyphomicrobiales</taxon>
        <taxon>Brucellaceae</taxon>
        <taxon>Falsochrobactrum</taxon>
    </lineage>
</organism>
<dbReference type="Pfam" id="PF08239">
    <property type="entry name" value="SH3_3"/>
    <property type="match status" value="1"/>
</dbReference>
<evidence type="ECO:0000259" key="2">
    <source>
        <dbReference type="Pfam" id="PF08239"/>
    </source>
</evidence>
<evidence type="ECO:0000256" key="1">
    <source>
        <dbReference type="SAM" id="SignalP"/>
    </source>
</evidence>
<dbReference type="EMBL" id="QGDB01000001">
    <property type="protein sequence ID" value="PWL19401.1"/>
    <property type="molecule type" value="Genomic_DNA"/>
</dbReference>
<feature type="chain" id="PRO_5016333443" evidence="1">
    <location>
        <begin position="31"/>
        <end position="195"/>
    </location>
</feature>